<dbReference type="Proteomes" id="UP000054107">
    <property type="component" value="Unassembled WGS sequence"/>
</dbReference>
<protein>
    <recommendedName>
        <fullName evidence="3">Transposase Tc1-like domain-containing protein</fullName>
    </recommendedName>
</protein>
<reference evidence="1 2" key="1">
    <citation type="submission" date="2014-09" db="EMBL/GenBank/DDBJ databases">
        <authorList>
            <person name="Ellenberger Sabrina"/>
        </authorList>
    </citation>
    <scope>NUCLEOTIDE SEQUENCE [LARGE SCALE GENOMIC DNA]</scope>
    <source>
        <strain evidence="1 2">CBS 412.66</strain>
    </source>
</reference>
<dbReference type="Gene3D" id="3.30.420.10">
    <property type="entry name" value="Ribonuclease H-like superfamily/Ribonuclease H"/>
    <property type="match status" value="1"/>
</dbReference>
<proteinExistence type="predicted"/>
<dbReference type="EMBL" id="LN722203">
    <property type="protein sequence ID" value="CEP09777.1"/>
    <property type="molecule type" value="Genomic_DNA"/>
</dbReference>
<dbReference type="GO" id="GO:0003676">
    <property type="term" value="F:nucleic acid binding"/>
    <property type="evidence" value="ECO:0007669"/>
    <property type="project" value="InterPro"/>
</dbReference>
<name>A0A0B7MXC7_9FUNG</name>
<dbReference type="OrthoDB" id="4843387at2759"/>
<evidence type="ECO:0000313" key="2">
    <source>
        <dbReference type="Proteomes" id="UP000054107"/>
    </source>
</evidence>
<gene>
    <name evidence="1" type="primary">PARPA_03330.1 scaffold 7264</name>
</gene>
<accession>A0A0B7MXC7</accession>
<dbReference type="AlphaFoldDB" id="A0A0B7MXC7"/>
<sequence>MTSTDITDSNLKARKQPDDYTCGLIIGRYLVKQNSTQISRVMDIPKFTITDCVNRHSKTGTEAIRAAVCLVHRTHKDAGINIHPRTLSIYARRNGFGSYNPASLLMLTPLQIKKRLAWAREKMNWTADQWRSVIWPHESKFNVNGSDGRIRVIRKEGERFSPDHIHETVRFGNGSIMIWGCFWAGVWVLFCP</sequence>
<organism evidence="1 2">
    <name type="scientific">Parasitella parasitica</name>
    <dbReference type="NCBI Taxonomy" id="35722"/>
    <lineage>
        <taxon>Eukaryota</taxon>
        <taxon>Fungi</taxon>
        <taxon>Fungi incertae sedis</taxon>
        <taxon>Mucoromycota</taxon>
        <taxon>Mucoromycotina</taxon>
        <taxon>Mucoromycetes</taxon>
        <taxon>Mucorales</taxon>
        <taxon>Mucorineae</taxon>
        <taxon>Mucoraceae</taxon>
        <taxon>Parasitella</taxon>
    </lineage>
</organism>
<keyword evidence="2" id="KW-1185">Reference proteome</keyword>
<evidence type="ECO:0008006" key="3">
    <source>
        <dbReference type="Google" id="ProtNLM"/>
    </source>
</evidence>
<evidence type="ECO:0000313" key="1">
    <source>
        <dbReference type="EMBL" id="CEP09777.1"/>
    </source>
</evidence>
<dbReference type="InterPro" id="IPR036397">
    <property type="entry name" value="RNaseH_sf"/>
</dbReference>
<dbReference type="STRING" id="35722.A0A0B7MXC7"/>